<name>F6ZPT4_ORNAN</name>
<evidence type="ECO:0000256" key="6">
    <source>
        <dbReference type="ARBA" id="ARBA00038102"/>
    </source>
</evidence>
<dbReference type="Ensembl" id="ENSOANT00000005009.2">
    <property type="protein sequence ID" value="ENSOANP00000005008.2"/>
    <property type="gene ID" value="ENSOANG00000003159.2"/>
</dbReference>
<dbReference type="AlphaFoldDB" id="F6ZPT4"/>
<keyword evidence="11" id="KW-1185">Reference proteome</keyword>
<keyword evidence="5" id="KW-1015">Disulfide bond</keyword>
<evidence type="ECO:0000313" key="11">
    <source>
        <dbReference type="Proteomes" id="UP000002279"/>
    </source>
</evidence>
<evidence type="ECO:0000256" key="1">
    <source>
        <dbReference type="ARBA" id="ARBA00001913"/>
    </source>
</evidence>
<comment type="cofactor">
    <cofactor evidence="1">
        <name>Ca(2+)</name>
        <dbReference type="ChEBI" id="CHEBI:29108"/>
    </cofactor>
</comment>
<proteinExistence type="inferred from homology"/>
<evidence type="ECO:0000256" key="8">
    <source>
        <dbReference type="SAM" id="MobiDB-lite"/>
    </source>
</evidence>
<evidence type="ECO:0000256" key="4">
    <source>
        <dbReference type="ARBA" id="ARBA00022837"/>
    </source>
</evidence>
<reference evidence="10" key="3">
    <citation type="submission" date="2025-09" db="UniProtKB">
        <authorList>
            <consortium name="Ensembl"/>
        </authorList>
    </citation>
    <scope>IDENTIFICATION</scope>
    <source>
        <strain evidence="10">Glennie</strain>
    </source>
</reference>
<dbReference type="PANTHER" id="PTHR45869">
    <property type="entry name" value="C-REACTIVE PROTEIN-RELATED"/>
    <property type="match status" value="1"/>
</dbReference>
<comment type="similarity">
    <text evidence="6">Belongs to the pentraxin family.</text>
</comment>
<dbReference type="InterPro" id="IPR013320">
    <property type="entry name" value="ConA-like_dom_sf"/>
</dbReference>
<comment type="caution">
    <text evidence="7">Lacks conserved residue(s) required for the propagation of feature annotation.</text>
</comment>
<feature type="region of interest" description="Disordered" evidence="8">
    <location>
        <begin position="1"/>
        <end position="55"/>
    </location>
</feature>
<evidence type="ECO:0000256" key="3">
    <source>
        <dbReference type="ARBA" id="ARBA00022729"/>
    </source>
</evidence>
<reference evidence="10" key="2">
    <citation type="submission" date="2025-08" db="UniProtKB">
        <authorList>
            <consortium name="Ensembl"/>
        </authorList>
    </citation>
    <scope>IDENTIFICATION</scope>
    <source>
        <strain evidence="10">Glennie</strain>
    </source>
</reference>
<keyword evidence="2" id="KW-0479">Metal-binding</keyword>
<dbReference type="InParanoid" id="F6ZPT4"/>
<dbReference type="GeneTree" id="ENSGT00940000160409"/>
<reference evidence="10 11" key="1">
    <citation type="journal article" date="2008" name="Nature">
        <title>Genome analysis of the platypus reveals unique signatures of evolution.</title>
        <authorList>
            <person name="Warren W.C."/>
            <person name="Hillier L.W."/>
            <person name="Marshall Graves J.A."/>
            <person name="Birney E."/>
            <person name="Ponting C.P."/>
            <person name="Grutzner F."/>
            <person name="Belov K."/>
            <person name="Miller W."/>
            <person name="Clarke L."/>
            <person name="Chinwalla A.T."/>
            <person name="Yang S.P."/>
            <person name="Heger A."/>
            <person name="Locke D.P."/>
            <person name="Miethke P."/>
            <person name="Waters P.D."/>
            <person name="Veyrunes F."/>
            <person name="Fulton L."/>
            <person name="Fulton B."/>
            <person name="Graves T."/>
            <person name="Wallis J."/>
            <person name="Puente X.S."/>
            <person name="Lopez-Otin C."/>
            <person name="Ordonez G.R."/>
            <person name="Eichler E.E."/>
            <person name="Chen L."/>
            <person name="Cheng Z."/>
            <person name="Deakin J.E."/>
            <person name="Alsop A."/>
            <person name="Thompson K."/>
            <person name="Kirby P."/>
            <person name="Papenfuss A.T."/>
            <person name="Wakefield M.J."/>
            <person name="Olender T."/>
            <person name="Lancet D."/>
            <person name="Huttley G.A."/>
            <person name="Smit A.F."/>
            <person name="Pask A."/>
            <person name="Temple-Smith P."/>
            <person name="Batzer M.A."/>
            <person name="Walker J.A."/>
            <person name="Konkel M.K."/>
            <person name="Harris R.S."/>
            <person name="Whittington C.M."/>
            <person name="Wong E.S."/>
            <person name="Gemmell N.J."/>
            <person name="Buschiazzo E."/>
            <person name="Vargas Jentzsch I.M."/>
            <person name="Merkel A."/>
            <person name="Schmitz J."/>
            <person name="Zemann A."/>
            <person name="Churakov G."/>
            <person name="Kriegs J.O."/>
            <person name="Brosius J."/>
            <person name="Murchison E.P."/>
            <person name="Sachidanandam R."/>
            <person name="Smith C."/>
            <person name="Hannon G.J."/>
            <person name="Tsend-Ayush E."/>
            <person name="McMillan D."/>
            <person name="Attenborough R."/>
            <person name="Rens W."/>
            <person name="Ferguson-Smith M."/>
            <person name="Lefevre C.M."/>
            <person name="Sharp J.A."/>
            <person name="Nicholas K.R."/>
            <person name="Ray D.A."/>
            <person name="Kube M."/>
            <person name="Reinhardt R."/>
            <person name="Pringle T.H."/>
            <person name="Taylor J."/>
            <person name="Jones R.C."/>
            <person name="Nixon B."/>
            <person name="Dacheux J.L."/>
            <person name="Niwa H."/>
            <person name="Sekita Y."/>
            <person name="Huang X."/>
            <person name="Stark A."/>
            <person name="Kheradpour P."/>
            <person name="Kellis M."/>
            <person name="Flicek P."/>
            <person name="Chen Y."/>
            <person name="Webber C."/>
            <person name="Hardison R."/>
            <person name="Nelson J."/>
            <person name="Hallsworth-Pepin K."/>
            <person name="Delehaunty K."/>
            <person name="Markovic C."/>
            <person name="Minx P."/>
            <person name="Feng Y."/>
            <person name="Kremitzki C."/>
            <person name="Mitreva M."/>
            <person name="Glasscock J."/>
            <person name="Wylie T."/>
            <person name="Wohldmann P."/>
            <person name="Thiru P."/>
            <person name="Nhan M.N."/>
            <person name="Pohl C.S."/>
            <person name="Smith S.M."/>
            <person name="Hou S."/>
            <person name="Nefedov M."/>
            <person name="de Jong P.J."/>
            <person name="Renfree M.B."/>
            <person name="Mardis E.R."/>
            <person name="Wilson R.K."/>
        </authorList>
    </citation>
    <scope>NUCLEOTIDE SEQUENCE [LARGE SCALE GENOMIC DNA]</scope>
    <source>
        <strain evidence="10 11">Glennie</strain>
    </source>
</reference>
<dbReference type="Gene3D" id="2.60.120.200">
    <property type="match status" value="1"/>
</dbReference>
<dbReference type="InterPro" id="IPR051005">
    <property type="entry name" value="Pentraxin_domain"/>
</dbReference>
<feature type="domain" description="Pentraxin (PTX)" evidence="9">
    <location>
        <begin position="73"/>
        <end position="273"/>
    </location>
</feature>
<dbReference type="GO" id="GO:0046872">
    <property type="term" value="F:metal ion binding"/>
    <property type="evidence" value="ECO:0007669"/>
    <property type="project" value="UniProtKB-KW"/>
</dbReference>
<dbReference type="Proteomes" id="UP000002279">
    <property type="component" value="Chromosome 5"/>
</dbReference>
<evidence type="ECO:0000256" key="2">
    <source>
        <dbReference type="ARBA" id="ARBA00022723"/>
    </source>
</evidence>
<dbReference type="InterPro" id="IPR001759">
    <property type="entry name" value="PTX_dom"/>
</dbReference>
<evidence type="ECO:0000259" key="9">
    <source>
        <dbReference type="PROSITE" id="PS51828"/>
    </source>
</evidence>
<dbReference type="SMART" id="SM00159">
    <property type="entry name" value="PTX"/>
    <property type="match status" value="1"/>
</dbReference>
<organism evidence="10 11">
    <name type="scientific">Ornithorhynchus anatinus</name>
    <name type="common">Duckbill platypus</name>
    <dbReference type="NCBI Taxonomy" id="9258"/>
    <lineage>
        <taxon>Eukaryota</taxon>
        <taxon>Metazoa</taxon>
        <taxon>Chordata</taxon>
        <taxon>Craniata</taxon>
        <taxon>Vertebrata</taxon>
        <taxon>Euteleostomi</taxon>
        <taxon>Mammalia</taxon>
        <taxon>Monotremata</taxon>
        <taxon>Ornithorhynchidae</taxon>
        <taxon>Ornithorhynchus</taxon>
    </lineage>
</organism>
<dbReference type="PANTHER" id="PTHR45869:SF2">
    <property type="entry name" value="C-REACTIVE PROTEIN-RELATED"/>
    <property type="match status" value="1"/>
</dbReference>
<evidence type="ECO:0000256" key="7">
    <source>
        <dbReference type="PROSITE-ProRule" id="PRU01172"/>
    </source>
</evidence>
<sequence length="285" mass="30853">MFPPLLSGRAGPQRQWANFGGTPSRFNPRDPTQCLPHNPSYPATWGRGEGTPPQERVEVSDICPISLAGFSPAFPAFHFPRENVASFVQVWPLRPMKLHSFSLCFSARTAGRGSQTVFSYSTLDRPSELEVTVGSQVTLWVGGVPAVFSAHPQAEAWTHFCTTWASHSGRAHLWVNGLVKGEQSLRKGHVIEEGGTLILGKDRDGLTEVFSDAFEGGMSRVNCWSHVLDPKDIATLARCGPAAAKADVVAWGEARMSLSGGHLGVATKARITPIMGLPFIHPMVT</sequence>
<dbReference type="PROSITE" id="PS00289">
    <property type="entry name" value="PTX_1"/>
    <property type="match status" value="1"/>
</dbReference>
<dbReference type="HOGENOM" id="CLU_032051_2_0_1"/>
<dbReference type="SUPFAM" id="SSF49899">
    <property type="entry name" value="Concanavalin A-like lectins/glucanases"/>
    <property type="match status" value="1"/>
</dbReference>
<dbReference type="PROSITE" id="PS51828">
    <property type="entry name" value="PTX_2"/>
    <property type="match status" value="1"/>
</dbReference>
<keyword evidence="4" id="KW-0106">Calcium</keyword>
<dbReference type="PRINTS" id="PR00895">
    <property type="entry name" value="PENTAXIN"/>
</dbReference>
<dbReference type="InterPro" id="IPR030476">
    <property type="entry name" value="Pentaxin_CS"/>
</dbReference>
<dbReference type="OMA" id="TEDXCET"/>
<evidence type="ECO:0000256" key="5">
    <source>
        <dbReference type="ARBA" id="ARBA00023157"/>
    </source>
</evidence>
<accession>F6ZPT4</accession>
<protein>
    <recommendedName>
        <fullName evidence="9">Pentraxin (PTX) domain-containing protein</fullName>
    </recommendedName>
</protein>
<evidence type="ECO:0000313" key="10">
    <source>
        <dbReference type="Ensembl" id="ENSOANP00000005008.2"/>
    </source>
</evidence>
<dbReference type="Pfam" id="PF00354">
    <property type="entry name" value="Pentaxin"/>
    <property type="match status" value="1"/>
</dbReference>
<keyword evidence="3" id="KW-0732">Signal</keyword>
<dbReference type="Bgee" id="ENSOANG00000003159">
    <property type="expression patterns" value="Expressed in liver"/>
</dbReference>